<sequence length="500" mass="52372">MSAILVACGGGGGGGNTASTPVVSAYSIPAGVWAAPAAAVPASGNYLYLQSDVGDTAGGGRTYLYTNADSVMTLSNGALTLHVDTKGINNWTGDVLLPKAAGMLQAGYFNGLTRTSGADPAVGGVEWTTLGGVCNTIGGWVVIDKITLTAGVMTALDMRFEQRCNGSGPALHGQMHWTQADASNVPTGPSTIPATSWKAPASVVPSTGNYVYMENRWGKYLYVPSNAVLTTQQSGAHLTVDVAGDQLWTGNFAGMLGLSQLAVGYYPGLHRYPFHDPLFGGLDWSGPSGDNCNRSDDWFIVDKVAYSGTTLTSIDLRFEQLCEGSTVPTRGQLHWDASSQPVATGPLGVPTGLWAPAATFVPPAGNYVYLVSDAGDFIGAGATQLLTSDSAPFNVYTATIGPGVQMYVGDWSGRFGAPTSLTQLQPGYYGGVVRYSADNPIKASMDWSGNARGCDTVTGWFVVDKVTYTMNDVTALDLRFEQHCDAATPALRGVIHWVKP</sequence>
<dbReference type="RefSeq" id="WP_258816571.1">
    <property type="nucleotide sequence ID" value="NZ_JANUGW010000006.1"/>
</dbReference>
<dbReference type="EMBL" id="JANUGW010000006">
    <property type="protein sequence ID" value="MCS0581998.1"/>
    <property type="molecule type" value="Genomic_DNA"/>
</dbReference>
<accession>A0ABT1ZPY8</accession>
<dbReference type="Proteomes" id="UP001204151">
    <property type="component" value="Unassembled WGS sequence"/>
</dbReference>
<protein>
    <submittedName>
        <fullName evidence="1">Uncharacterized protein</fullName>
    </submittedName>
</protein>
<comment type="caution">
    <text evidence="1">The sequence shown here is derived from an EMBL/GenBank/DDBJ whole genome shotgun (WGS) entry which is preliminary data.</text>
</comment>
<reference evidence="1 2" key="1">
    <citation type="submission" date="2022-08" db="EMBL/GenBank/DDBJ databases">
        <title>Reclassification of Massilia species as members of the genera Telluria, Duganella, Pseudoduganella, Mokoshia gen. nov. and Zemynaea gen. nov. using orthogonal and non-orthogonal genome-based approaches.</title>
        <authorList>
            <person name="Bowman J.P."/>
        </authorList>
    </citation>
    <scope>NUCLEOTIDE SEQUENCE [LARGE SCALE GENOMIC DNA]</scope>
    <source>
        <strain evidence="1 2">JCM 31316</strain>
    </source>
</reference>
<evidence type="ECO:0000313" key="1">
    <source>
        <dbReference type="EMBL" id="MCS0581998.1"/>
    </source>
</evidence>
<proteinExistence type="predicted"/>
<name>A0ABT1ZPY8_9BURK</name>
<keyword evidence="2" id="KW-1185">Reference proteome</keyword>
<gene>
    <name evidence="1" type="ORF">NX784_10375</name>
</gene>
<evidence type="ECO:0000313" key="2">
    <source>
        <dbReference type="Proteomes" id="UP001204151"/>
    </source>
</evidence>
<organism evidence="1 2">
    <name type="scientific">Massilia pinisoli</name>
    <dbReference type="NCBI Taxonomy" id="1772194"/>
    <lineage>
        <taxon>Bacteria</taxon>
        <taxon>Pseudomonadati</taxon>
        <taxon>Pseudomonadota</taxon>
        <taxon>Betaproteobacteria</taxon>
        <taxon>Burkholderiales</taxon>
        <taxon>Oxalobacteraceae</taxon>
        <taxon>Telluria group</taxon>
        <taxon>Massilia</taxon>
    </lineage>
</organism>